<gene>
    <name evidence="7" type="ORF">OMP38_00185</name>
</gene>
<evidence type="ECO:0000259" key="6">
    <source>
        <dbReference type="PROSITE" id="PS50893"/>
    </source>
</evidence>
<dbReference type="PANTHER" id="PTHR42788">
    <property type="entry name" value="TAURINE IMPORT ATP-BINDING PROTEIN-RELATED"/>
    <property type="match status" value="1"/>
</dbReference>
<name>A0A9X4QKS8_9BACL</name>
<dbReference type="EMBL" id="JAPDHZ010000002">
    <property type="protein sequence ID" value="MDG0789442.1"/>
    <property type="molecule type" value="Genomic_DNA"/>
</dbReference>
<keyword evidence="7" id="KW-0067">ATP-binding</keyword>
<evidence type="ECO:0000256" key="2">
    <source>
        <dbReference type="ARBA" id="ARBA00022475"/>
    </source>
</evidence>
<reference evidence="7 8" key="1">
    <citation type="submission" date="2022-10" db="EMBL/GenBank/DDBJ databases">
        <title>Comparative genomic analysis of Cohnella hashimotonis sp. nov., isolated from the International Space Station.</title>
        <authorList>
            <person name="Simpson A."/>
            <person name="Venkateswaran K."/>
        </authorList>
    </citation>
    <scope>NUCLEOTIDE SEQUENCE [LARGE SCALE GENOMIC DNA]</scope>
    <source>
        <strain evidence="7 8">DSM 18997</strain>
    </source>
</reference>
<protein>
    <submittedName>
        <fullName evidence="7">ATP-binding cassette domain-containing protein</fullName>
    </submittedName>
</protein>
<dbReference type="SUPFAM" id="SSF52540">
    <property type="entry name" value="P-loop containing nucleoside triphosphate hydrolases"/>
    <property type="match status" value="1"/>
</dbReference>
<proteinExistence type="predicted"/>
<evidence type="ECO:0000313" key="7">
    <source>
        <dbReference type="EMBL" id="MDG0789442.1"/>
    </source>
</evidence>
<evidence type="ECO:0000256" key="4">
    <source>
        <dbReference type="ARBA" id="ARBA00022967"/>
    </source>
</evidence>
<keyword evidence="8" id="KW-1185">Reference proteome</keyword>
<comment type="caution">
    <text evidence="7">The sequence shown here is derived from an EMBL/GenBank/DDBJ whole genome shotgun (WGS) entry which is preliminary data.</text>
</comment>
<dbReference type="PROSITE" id="PS50893">
    <property type="entry name" value="ABC_TRANSPORTER_2"/>
    <property type="match status" value="1"/>
</dbReference>
<keyword evidence="5" id="KW-0472">Membrane</keyword>
<keyword evidence="3" id="KW-0997">Cell inner membrane</keyword>
<keyword evidence="2" id="KW-1003">Cell membrane</keyword>
<dbReference type="InterPro" id="IPR003439">
    <property type="entry name" value="ABC_transporter-like_ATP-bd"/>
</dbReference>
<sequence>MLGIFAGTLTPTNGEALFLGRRIEGPSLERGIMMQQATLFPWLTAMDNVAFGLKMQGILKPERNRRTQDALRSVGLESSVRRYPYELSGGMKQRVSLARTLVTNPKIVFMDEPLASVDAFTKRRMHDLFVKLWKDTGKTFVMVTHDVDEAIRLGTKLIVMGAHPGRLIAQYNIRDDSCGRESMEYEREHERLAEVVFELLKNE</sequence>
<dbReference type="Gene3D" id="3.40.50.300">
    <property type="entry name" value="P-loop containing nucleotide triphosphate hydrolases"/>
    <property type="match status" value="1"/>
</dbReference>
<keyword evidence="1" id="KW-0813">Transport</keyword>
<feature type="domain" description="ABC transporter" evidence="6">
    <location>
        <begin position="1"/>
        <end position="187"/>
    </location>
</feature>
<dbReference type="InterPro" id="IPR017871">
    <property type="entry name" value="ABC_transporter-like_CS"/>
</dbReference>
<dbReference type="InterPro" id="IPR050166">
    <property type="entry name" value="ABC_transporter_ATP-bind"/>
</dbReference>
<organism evidence="7 8">
    <name type="scientific">Cohnella ginsengisoli</name>
    <dbReference type="NCBI Taxonomy" id="425004"/>
    <lineage>
        <taxon>Bacteria</taxon>
        <taxon>Bacillati</taxon>
        <taxon>Bacillota</taxon>
        <taxon>Bacilli</taxon>
        <taxon>Bacillales</taxon>
        <taxon>Paenibacillaceae</taxon>
        <taxon>Cohnella</taxon>
    </lineage>
</organism>
<evidence type="ECO:0000256" key="5">
    <source>
        <dbReference type="ARBA" id="ARBA00023136"/>
    </source>
</evidence>
<dbReference type="Proteomes" id="UP001153387">
    <property type="component" value="Unassembled WGS sequence"/>
</dbReference>
<dbReference type="GO" id="GO:0005524">
    <property type="term" value="F:ATP binding"/>
    <property type="evidence" value="ECO:0007669"/>
    <property type="project" value="UniProtKB-KW"/>
</dbReference>
<evidence type="ECO:0000313" key="8">
    <source>
        <dbReference type="Proteomes" id="UP001153387"/>
    </source>
</evidence>
<accession>A0A9X4QKS8</accession>
<dbReference type="Pfam" id="PF00005">
    <property type="entry name" value="ABC_tran"/>
    <property type="match status" value="1"/>
</dbReference>
<dbReference type="InterPro" id="IPR027417">
    <property type="entry name" value="P-loop_NTPase"/>
</dbReference>
<evidence type="ECO:0000256" key="1">
    <source>
        <dbReference type="ARBA" id="ARBA00022448"/>
    </source>
</evidence>
<keyword evidence="7" id="KW-0547">Nucleotide-binding</keyword>
<dbReference type="PROSITE" id="PS00211">
    <property type="entry name" value="ABC_TRANSPORTER_1"/>
    <property type="match status" value="1"/>
</dbReference>
<dbReference type="PANTHER" id="PTHR42788:SF18">
    <property type="entry name" value="TAURINE IMPORT ATP-BINDING PROTEIN TAUB"/>
    <property type="match status" value="1"/>
</dbReference>
<keyword evidence="4" id="KW-1278">Translocase</keyword>
<dbReference type="GO" id="GO:0016887">
    <property type="term" value="F:ATP hydrolysis activity"/>
    <property type="evidence" value="ECO:0007669"/>
    <property type="project" value="InterPro"/>
</dbReference>
<evidence type="ECO:0000256" key="3">
    <source>
        <dbReference type="ARBA" id="ARBA00022519"/>
    </source>
</evidence>
<dbReference type="AlphaFoldDB" id="A0A9X4QKS8"/>